<sequence length="200" mass="22713">MGTLIGVIIVLFVLGSMMALKPNGIDQRLDKLRMTARRLQLNPKLVACPDWIKGRDNEYGRGMLGQYCLILEETKLPHTRYQVIDGQWRPDSSFVDTSDDAKTLHIPSAIRSTQSSNNVTVKKTDFSLDKAPLELPVSIEPFVKGLMTKANSIIIYWEDIAYVRPNSNPTYHQQRIEADLLVLKTNLEKWAIQMQKDVKG</sequence>
<dbReference type="RefSeq" id="WP_058024114.1">
    <property type="nucleotide sequence ID" value="NZ_LNDJ01000051.1"/>
</dbReference>
<reference evidence="1 2" key="1">
    <citation type="submission" date="2015-11" db="EMBL/GenBank/DDBJ databases">
        <title>Permanent draft genome of Psychrobacter piscatorii LQ58.</title>
        <authorList>
            <person name="Zhou M."/>
            <person name="Dong B."/>
            <person name="Liu Q."/>
        </authorList>
    </citation>
    <scope>NUCLEOTIDE SEQUENCE [LARGE SCALE GENOMIC DNA]</scope>
    <source>
        <strain evidence="1 2">LQ58</strain>
    </source>
</reference>
<organism evidence="1 2">
    <name type="scientific">Psychrobacter piscatorii</name>
    <dbReference type="NCBI Taxonomy" id="554343"/>
    <lineage>
        <taxon>Bacteria</taxon>
        <taxon>Pseudomonadati</taxon>
        <taxon>Pseudomonadota</taxon>
        <taxon>Gammaproteobacteria</taxon>
        <taxon>Moraxellales</taxon>
        <taxon>Moraxellaceae</taxon>
        <taxon>Psychrobacter</taxon>
    </lineage>
</organism>
<dbReference type="Proteomes" id="UP000051202">
    <property type="component" value="Unassembled WGS sequence"/>
</dbReference>
<proteinExistence type="predicted"/>
<accession>A0A0T6DTV5</accession>
<protein>
    <submittedName>
        <fullName evidence="1">Uncharacterized protein</fullName>
    </submittedName>
</protein>
<evidence type="ECO:0000313" key="1">
    <source>
        <dbReference type="EMBL" id="KRU23110.1"/>
    </source>
</evidence>
<name>A0A0T6DTV5_9GAMM</name>
<evidence type="ECO:0000313" key="2">
    <source>
        <dbReference type="Proteomes" id="UP000051202"/>
    </source>
</evidence>
<keyword evidence="2" id="KW-1185">Reference proteome</keyword>
<comment type="caution">
    <text evidence="1">The sequence shown here is derived from an EMBL/GenBank/DDBJ whole genome shotgun (WGS) entry which is preliminary data.</text>
</comment>
<dbReference type="EMBL" id="LNDJ01000051">
    <property type="protein sequence ID" value="KRU23110.1"/>
    <property type="molecule type" value="Genomic_DNA"/>
</dbReference>
<gene>
    <name evidence="1" type="ORF">AS194_06020</name>
</gene>
<dbReference type="AlphaFoldDB" id="A0A0T6DTV5"/>